<dbReference type="Proteomes" id="UP000075714">
    <property type="component" value="Unassembled WGS sequence"/>
</dbReference>
<protein>
    <submittedName>
        <fullName evidence="1">Uncharacterized protein</fullName>
    </submittedName>
</protein>
<dbReference type="EMBL" id="LSYV01000047">
    <property type="protein sequence ID" value="KXZ46162.1"/>
    <property type="molecule type" value="Genomic_DNA"/>
</dbReference>
<proteinExistence type="predicted"/>
<comment type="caution">
    <text evidence="1">The sequence shown here is derived from an EMBL/GenBank/DDBJ whole genome shotgun (WGS) entry which is preliminary data.</text>
</comment>
<sequence>MRTGTRTLCTVAGNLTLAGGGSPVGLAQPLLVTGTAGGGPPGTLNLGGSSVALFSIRTPNASVTIRGLQLTAAALPESFPLPADVALRDAWEVLRSRPDASTIGPSEGLKITHPLIIAGATPGWAGWASTAPGAATAGAALCAAQSDGGACYQPPPTCLDLRDTSWLLQLDPASHVQLHNLIILNPPLGTALQCPFSLMVLPLWTFGLQRLQLGKQIGSRWVLVGRGLAIALPGEELALWNCWAWSACRRSCVPFTPDGP</sequence>
<organism evidence="1 2">
    <name type="scientific">Gonium pectorale</name>
    <name type="common">Green alga</name>
    <dbReference type="NCBI Taxonomy" id="33097"/>
    <lineage>
        <taxon>Eukaryota</taxon>
        <taxon>Viridiplantae</taxon>
        <taxon>Chlorophyta</taxon>
        <taxon>core chlorophytes</taxon>
        <taxon>Chlorophyceae</taxon>
        <taxon>CS clade</taxon>
        <taxon>Chlamydomonadales</taxon>
        <taxon>Volvocaceae</taxon>
        <taxon>Gonium</taxon>
    </lineage>
</organism>
<evidence type="ECO:0000313" key="1">
    <source>
        <dbReference type="EMBL" id="KXZ46162.1"/>
    </source>
</evidence>
<dbReference type="AlphaFoldDB" id="A0A150G8I8"/>
<name>A0A150G8I8_GONPE</name>
<gene>
    <name evidence="1" type="ORF">GPECTOR_46g231</name>
</gene>
<reference evidence="2" key="1">
    <citation type="journal article" date="2016" name="Nat. Commun.">
        <title>The Gonium pectorale genome demonstrates co-option of cell cycle regulation during the evolution of multicellularity.</title>
        <authorList>
            <person name="Hanschen E.R."/>
            <person name="Marriage T.N."/>
            <person name="Ferris P.J."/>
            <person name="Hamaji T."/>
            <person name="Toyoda A."/>
            <person name="Fujiyama A."/>
            <person name="Neme R."/>
            <person name="Noguchi H."/>
            <person name="Minakuchi Y."/>
            <person name="Suzuki M."/>
            <person name="Kawai-Toyooka H."/>
            <person name="Smith D.R."/>
            <person name="Sparks H."/>
            <person name="Anderson J."/>
            <person name="Bakaric R."/>
            <person name="Luria V."/>
            <person name="Karger A."/>
            <person name="Kirschner M.W."/>
            <person name="Durand P.M."/>
            <person name="Michod R.E."/>
            <person name="Nozaki H."/>
            <person name="Olson B.J."/>
        </authorList>
    </citation>
    <scope>NUCLEOTIDE SEQUENCE [LARGE SCALE GENOMIC DNA]</scope>
    <source>
        <strain evidence="2">NIES-2863</strain>
    </source>
</reference>
<accession>A0A150G8I8</accession>
<evidence type="ECO:0000313" key="2">
    <source>
        <dbReference type="Proteomes" id="UP000075714"/>
    </source>
</evidence>
<keyword evidence="2" id="KW-1185">Reference proteome</keyword>